<evidence type="ECO:0000256" key="1">
    <source>
        <dbReference type="SAM" id="SignalP"/>
    </source>
</evidence>
<gene>
    <name evidence="2" type="ORF">NIDE3696</name>
</gene>
<keyword evidence="3" id="KW-1185">Reference proteome</keyword>
<proteinExistence type="predicted"/>
<dbReference type="HOGENOM" id="CLU_2367647_0_0_0"/>
<dbReference type="Proteomes" id="UP000001660">
    <property type="component" value="Chromosome"/>
</dbReference>
<name>D8P7M8_9BACT</name>
<dbReference type="AlphaFoldDB" id="D8P7M8"/>
<evidence type="ECO:0000313" key="3">
    <source>
        <dbReference type="Proteomes" id="UP000001660"/>
    </source>
</evidence>
<evidence type="ECO:0000313" key="2">
    <source>
        <dbReference type="EMBL" id="CBK43374.1"/>
    </source>
</evidence>
<dbReference type="KEGG" id="nde:NIDE3696"/>
<organism evidence="2 3">
    <name type="scientific">Nitrospira defluvii</name>
    <dbReference type="NCBI Taxonomy" id="330214"/>
    <lineage>
        <taxon>Bacteria</taxon>
        <taxon>Pseudomonadati</taxon>
        <taxon>Nitrospirota</taxon>
        <taxon>Nitrospiria</taxon>
        <taxon>Nitrospirales</taxon>
        <taxon>Nitrospiraceae</taxon>
        <taxon>Nitrospira</taxon>
    </lineage>
</organism>
<feature type="chain" id="PRO_5003119804" evidence="1">
    <location>
        <begin position="23"/>
        <end position="95"/>
    </location>
</feature>
<keyword evidence="1" id="KW-0732">Signal</keyword>
<sequence>MRPLTWTVVILMLVSVVTQAEAKQRVPKVHRSGVSPFTNGDCPETHPIKGNFTTHSGERCIYHKSGERFCANTKAERCYATEAEAVLDGCRRSNL</sequence>
<dbReference type="OrthoDB" id="5196645at2"/>
<dbReference type="EMBL" id="FP929003">
    <property type="protein sequence ID" value="CBK43374.1"/>
    <property type="molecule type" value="Genomic_DNA"/>
</dbReference>
<protein>
    <submittedName>
        <fullName evidence="2">Uncharacterized protein</fullName>
    </submittedName>
</protein>
<feature type="signal peptide" evidence="1">
    <location>
        <begin position="1"/>
        <end position="22"/>
    </location>
</feature>
<reference evidence="2 3" key="1">
    <citation type="journal article" date="2010" name="Proc. Natl. Acad. Sci. U.S.A.">
        <title>A Nitrospira metagenome illuminates the physiology and evolution of globally important nitrite-oxidizing bacteria.</title>
        <authorList>
            <person name="Lucker S."/>
            <person name="Wagner M."/>
            <person name="Maixner F."/>
            <person name="Pelletier E."/>
            <person name="Koch H."/>
            <person name="Vacherie B."/>
            <person name="Rattei T."/>
            <person name="Sinninghe Damste J."/>
            <person name="Spieck E."/>
            <person name="Le Paslier D."/>
            <person name="Daims H."/>
        </authorList>
    </citation>
    <scope>NUCLEOTIDE SEQUENCE [LARGE SCALE GENOMIC DNA]</scope>
</reference>
<accession>D8P7M8</accession>